<accession>A0A8J7JM19</accession>
<dbReference type="PANTHER" id="PTHR12126:SF11">
    <property type="entry name" value="NADH DEHYDROGENASE [UBIQUINONE] 1 ALPHA SUBCOMPLEX SUBUNIT 9, MITOCHONDRIAL"/>
    <property type="match status" value="1"/>
</dbReference>
<dbReference type="EMBL" id="JAEMHM010000009">
    <property type="protein sequence ID" value="MBJ6725580.1"/>
    <property type="molecule type" value="Genomic_DNA"/>
</dbReference>
<comment type="caution">
    <text evidence="2">The sequence shown here is derived from an EMBL/GenBank/DDBJ whole genome shotgun (WGS) entry which is preliminary data.</text>
</comment>
<reference evidence="2" key="1">
    <citation type="submission" date="2020-12" db="EMBL/GenBank/DDBJ databases">
        <title>Geomonas sp. Red875, isolated from river sediment.</title>
        <authorList>
            <person name="Xu Z."/>
            <person name="Zhang Z."/>
            <person name="Masuda Y."/>
            <person name="Itoh H."/>
            <person name="Senoo K."/>
        </authorList>
    </citation>
    <scope>NUCLEOTIDE SEQUENCE</scope>
    <source>
        <strain evidence="2">Red875</strain>
    </source>
</reference>
<dbReference type="Gene3D" id="3.40.50.720">
    <property type="entry name" value="NAD(P)-binding Rossmann-like Domain"/>
    <property type="match status" value="1"/>
</dbReference>
<dbReference type="Proteomes" id="UP000636888">
    <property type="component" value="Unassembled WGS sequence"/>
</dbReference>
<dbReference type="SUPFAM" id="SSF51735">
    <property type="entry name" value="NAD(P)-binding Rossmann-fold domains"/>
    <property type="match status" value="1"/>
</dbReference>
<dbReference type="PANTHER" id="PTHR12126">
    <property type="entry name" value="NADH-UBIQUINONE OXIDOREDUCTASE 39 KDA SUBUNIT-RELATED"/>
    <property type="match status" value="1"/>
</dbReference>
<evidence type="ECO:0000313" key="2">
    <source>
        <dbReference type="EMBL" id="MBJ6725580.1"/>
    </source>
</evidence>
<evidence type="ECO:0000259" key="1">
    <source>
        <dbReference type="Pfam" id="PF13460"/>
    </source>
</evidence>
<feature type="domain" description="NAD(P)-binding" evidence="1">
    <location>
        <begin position="12"/>
        <end position="113"/>
    </location>
</feature>
<keyword evidence="3" id="KW-1185">Reference proteome</keyword>
<dbReference type="InterPro" id="IPR016040">
    <property type="entry name" value="NAD(P)-bd_dom"/>
</dbReference>
<gene>
    <name evidence="2" type="ORF">JFN93_12740</name>
</gene>
<dbReference type="GO" id="GO:0044877">
    <property type="term" value="F:protein-containing complex binding"/>
    <property type="evidence" value="ECO:0007669"/>
    <property type="project" value="TreeGrafter"/>
</dbReference>
<dbReference type="CDD" id="cd05245">
    <property type="entry name" value="SDR_a2"/>
    <property type="match status" value="1"/>
</dbReference>
<organism evidence="2 3">
    <name type="scientific">Geomesophilobacter sediminis</name>
    <dbReference type="NCBI Taxonomy" id="2798584"/>
    <lineage>
        <taxon>Bacteria</taxon>
        <taxon>Pseudomonadati</taxon>
        <taxon>Thermodesulfobacteriota</taxon>
        <taxon>Desulfuromonadia</taxon>
        <taxon>Geobacterales</taxon>
        <taxon>Geobacteraceae</taxon>
        <taxon>Geomesophilobacter</taxon>
    </lineage>
</organism>
<name>A0A8J7JM19_9BACT</name>
<evidence type="ECO:0000313" key="3">
    <source>
        <dbReference type="Proteomes" id="UP000636888"/>
    </source>
</evidence>
<dbReference type="InterPro" id="IPR051207">
    <property type="entry name" value="ComplexI_NDUFA9_subunit"/>
</dbReference>
<dbReference type="RefSeq" id="WP_199384468.1">
    <property type="nucleotide sequence ID" value="NZ_JAEMHM010000009.1"/>
</dbReference>
<proteinExistence type="predicted"/>
<dbReference type="Pfam" id="PF13460">
    <property type="entry name" value="NAD_binding_10"/>
    <property type="match status" value="1"/>
</dbReference>
<dbReference type="AlphaFoldDB" id="A0A8J7JM19"/>
<sequence length="312" mass="33382">MEVGSGKVLVTGATGFIGGRLVRALVAEGHQVRCLVRHPAAKLPEGVERAAGDLLQKQTLGAAVAGIDTAYYLVHSMAGGVGFERRDRESAENFTAAAERAGVRRVIYLGGLGDVGSGLSEHLASRAEVANILGSGRFLTTWLRAAVIIGPGSASYEMVKALVERLPVMVVPRWVYTRCQPIAVDDVIRYLLGCLGDERTAGETFDIGGPEILSYRDMIKRFARLQGKDPLMIPVPVLTPWLSSYWVVLVTPVDPAVAVPLVEGLKNDVICRDDRIRMLMPFPLTAFDDAVRQALGTAPPSVPGTPDGTGPK</sequence>
<dbReference type="InterPro" id="IPR036291">
    <property type="entry name" value="NAD(P)-bd_dom_sf"/>
</dbReference>
<protein>
    <submittedName>
        <fullName evidence="2">NAD(P)H-binding protein</fullName>
    </submittedName>
</protein>